<evidence type="ECO:0000313" key="2">
    <source>
        <dbReference type="Proteomes" id="UP000284644"/>
    </source>
</evidence>
<dbReference type="Proteomes" id="UP000284644">
    <property type="component" value="Unassembled WGS sequence"/>
</dbReference>
<sequence length="142" mass="14500">MGKNFNGTQINQSPTISEKAGVDVADIRNLILKYDTDGNVVVAADGTAPLLGVSIIEGGYNDISGAEAGNVKKGEDVDILIKDIGFVIASAEIKKGQEVTATTGGKAAVAAAGDYVIGVALNNVSAGGYSRLQLSKYQKAKA</sequence>
<evidence type="ECO:0000313" key="1">
    <source>
        <dbReference type="EMBL" id="RHE13229.1"/>
    </source>
</evidence>
<gene>
    <name evidence="1" type="ORF">DW767_07715</name>
</gene>
<proteinExistence type="predicted"/>
<evidence type="ECO:0008006" key="3">
    <source>
        <dbReference type="Google" id="ProtNLM"/>
    </source>
</evidence>
<dbReference type="EMBL" id="QSJW01000004">
    <property type="protein sequence ID" value="RHE13229.1"/>
    <property type="molecule type" value="Genomic_DNA"/>
</dbReference>
<comment type="caution">
    <text evidence="1">The sequence shown here is derived from an EMBL/GenBank/DDBJ whole genome shotgun (WGS) entry which is preliminary data.</text>
</comment>
<dbReference type="RefSeq" id="WP_118045255.1">
    <property type="nucleotide sequence ID" value="NZ_QSJW01000004.1"/>
</dbReference>
<dbReference type="InterPro" id="IPR054438">
    <property type="entry name" value="Struct_cement_gp24/gp6"/>
</dbReference>
<dbReference type="Pfam" id="PF22758">
    <property type="entry name" value="Phage_cement"/>
    <property type="match status" value="1"/>
</dbReference>
<reference evidence="1 2" key="1">
    <citation type="submission" date="2018-08" db="EMBL/GenBank/DDBJ databases">
        <title>A genome reference for cultivated species of the human gut microbiota.</title>
        <authorList>
            <person name="Zou Y."/>
            <person name="Xue W."/>
            <person name="Luo G."/>
        </authorList>
    </citation>
    <scope>NUCLEOTIDE SEQUENCE [LARGE SCALE GENOMIC DNA]</scope>
    <source>
        <strain evidence="1 2">AM29-25AC</strain>
    </source>
</reference>
<dbReference type="AlphaFoldDB" id="A0A414I912"/>
<accession>A0A414I912</accession>
<name>A0A414I912_9FIRM</name>
<protein>
    <recommendedName>
        <fullName evidence="3">DUF2190 family protein</fullName>
    </recommendedName>
</protein>
<organism evidence="1 2">
    <name type="scientific">Blautia obeum</name>
    <dbReference type="NCBI Taxonomy" id="40520"/>
    <lineage>
        <taxon>Bacteria</taxon>
        <taxon>Bacillati</taxon>
        <taxon>Bacillota</taxon>
        <taxon>Clostridia</taxon>
        <taxon>Lachnospirales</taxon>
        <taxon>Lachnospiraceae</taxon>
        <taxon>Blautia</taxon>
    </lineage>
</organism>